<dbReference type="AlphaFoldDB" id="A0A1G8G0T2"/>
<keyword evidence="1" id="KW-0418">Kinase</keyword>
<sequence length="162" mass="17374">MTHRTTLVTGMSATGKSTVLRALAGLGCDAVDTDEPGPDGAWIETVDGEPLWRLDRIRALLDQPRSQPLVVQGTVANQGALYDRFDAIVLLSAPADVILERLRTRTTNDFGKHADERAQVLRDLAEVEPLLRAGATHEIDATQPLDVVVAAVLTIAVGSDRA</sequence>
<dbReference type="EMBL" id="LT629695">
    <property type="protein sequence ID" value="SDH87994.1"/>
    <property type="molecule type" value="Genomic_DNA"/>
</dbReference>
<keyword evidence="1" id="KW-0808">Transferase</keyword>
<organism evidence="1 2">
    <name type="scientific">Agrococcus jejuensis</name>
    <dbReference type="NCBI Taxonomy" id="399736"/>
    <lineage>
        <taxon>Bacteria</taxon>
        <taxon>Bacillati</taxon>
        <taxon>Actinomycetota</taxon>
        <taxon>Actinomycetes</taxon>
        <taxon>Micrococcales</taxon>
        <taxon>Microbacteriaceae</taxon>
        <taxon>Agrococcus</taxon>
    </lineage>
</organism>
<reference evidence="2" key="1">
    <citation type="submission" date="2016-10" db="EMBL/GenBank/DDBJ databases">
        <authorList>
            <person name="Varghese N."/>
            <person name="Submissions S."/>
        </authorList>
    </citation>
    <scope>NUCLEOTIDE SEQUENCE [LARGE SCALE GENOMIC DNA]</scope>
    <source>
        <strain evidence="2">DSM 22002</strain>
    </source>
</reference>
<name>A0A1G8G0T2_9MICO</name>
<evidence type="ECO:0000313" key="1">
    <source>
        <dbReference type="EMBL" id="SDH87994.1"/>
    </source>
</evidence>
<dbReference type="Proteomes" id="UP000198822">
    <property type="component" value="Chromosome I"/>
</dbReference>
<dbReference type="STRING" id="399736.SAMN04489720_2707"/>
<accession>A0A1G8G0T2</accession>
<dbReference type="GO" id="GO:0016301">
    <property type="term" value="F:kinase activity"/>
    <property type="evidence" value="ECO:0007669"/>
    <property type="project" value="UniProtKB-KW"/>
</dbReference>
<keyword evidence="2" id="KW-1185">Reference proteome</keyword>
<gene>
    <name evidence="1" type="ORF">SAMN04489720_2707</name>
</gene>
<evidence type="ECO:0000313" key="2">
    <source>
        <dbReference type="Proteomes" id="UP000198822"/>
    </source>
</evidence>
<protein>
    <submittedName>
        <fullName evidence="1">Shikimate kinase</fullName>
    </submittedName>
</protein>
<dbReference type="Pfam" id="PF13238">
    <property type="entry name" value="AAA_18"/>
    <property type="match status" value="1"/>
</dbReference>
<dbReference type="SUPFAM" id="SSF52540">
    <property type="entry name" value="P-loop containing nucleoside triphosphate hydrolases"/>
    <property type="match status" value="1"/>
</dbReference>
<proteinExistence type="predicted"/>
<dbReference type="Gene3D" id="3.40.50.300">
    <property type="entry name" value="P-loop containing nucleotide triphosphate hydrolases"/>
    <property type="match status" value="1"/>
</dbReference>
<dbReference type="InterPro" id="IPR027417">
    <property type="entry name" value="P-loop_NTPase"/>
</dbReference>